<organism evidence="2 3">
    <name type="scientific">Sphingomonas yantingensis</name>
    <dbReference type="NCBI Taxonomy" id="1241761"/>
    <lineage>
        <taxon>Bacteria</taxon>
        <taxon>Pseudomonadati</taxon>
        <taxon>Pseudomonadota</taxon>
        <taxon>Alphaproteobacteria</taxon>
        <taxon>Sphingomonadales</taxon>
        <taxon>Sphingomonadaceae</taxon>
        <taxon>Sphingomonas</taxon>
    </lineage>
</organism>
<dbReference type="InterPro" id="IPR039422">
    <property type="entry name" value="MarR/SlyA-like"/>
</dbReference>
<dbReference type="Gene3D" id="1.10.10.10">
    <property type="entry name" value="Winged helix-like DNA-binding domain superfamily/Winged helix DNA-binding domain"/>
    <property type="match status" value="1"/>
</dbReference>
<keyword evidence="2" id="KW-0238">DNA-binding</keyword>
<name>A0A7W9ARA9_9SPHN</name>
<dbReference type="InterPro" id="IPR000835">
    <property type="entry name" value="HTH_MarR-typ"/>
</dbReference>
<reference evidence="2 3" key="1">
    <citation type="submission" date="2020-08" db="EMBL/GenBank/DDBJ databases">
        <title>Genomic Encyclopedia of Type Strains, Phase IV (KMG-IV): sequencing the most valuable type-strain genomes for metagenomic binning, comparative biology and taxonomic classification.</title>
        <authorList>
            <person name="Goeker M."/>
        </authorList>
    </citation>
    <scope>NUCLEOTIDE SEQUENCE [LARGE SCALE GENOMIC DNA]</scope>
    <source>
        <strain evidence="2 3">DSM 27244</strain>
    </source>
</reference>
<dbReference type="InterPro" id="IPR036388">
    <property type="entry name" value="WH-like_DNA-bd_sf"/>
</dbReference>
<evidence type="ECO:0000313" key="2">
    <source>
        <dbReference type="EMBL" id="MBB5699153.1"/>
    </source>
</evidence>
<dbReference type="AlphaFoldDB" id="A0A7W9ARA9"/>
<dbReference type="PANTHER" id="PTHR33164">
    <property type="entry name" value="TRANSCRIPTIONAL REGULATOR, MARR FAMILY"/>
    <property type="match status" value="1"/>
</dbReference>
<gene>
    <name evidence="2" type="ORF">FHR19_002508</name>
</gene>
<keyword evidence="3" id="KW-1185">Reference proteome</keyword>
<dbReference type="SMART" id="SM00347">
    <property type="entry name" value="HTH_MARR"/>
    <property type="match status" value="1"/>
</dbReference>
<dbReference type="Pfam" id="PF12802">
    <property type="entry name" value="MarR_2"/>
    <property type="match status" value="1"/>
</dbReference>
<protein>
    <submittedName>
        <fullName evidence="2">DNA-binding MarR family transcriptional regulator</fullName>
    </submittedName>
</protein>
<evidence type="ECO:0000313" key="3">
    <source>
        <dbReference type="Proteomes" id="UP000557739"/>
    </source>
</evidence>
<dbReference type="GO" id="GO:0003677">
    <property type="term" value="F:DNA binding"/>
    <property type="evidence" value="ECO:0007669"/>
    <property type="project" value="UniProtKB-KW"/>
</dbReference>
<feature type="domain" description="HTH marR-type" evidence="1">
    <location>
        <begin position="35"/>
        <end position="168"/>
    </location>
</feature>
<dbReference type="SUPFAM" id="SSF46785">
    <property type="entry name" value="Winged helix' DNA-binding domain"/>
    <property type="match status" value="1"/>
</dbReference>
<dbReference type="RefSeq" id="WP_221228502.1">
    <property type="nucleotide sequence ID" value="NZ_JACIJJ010000003.1"/>
</dbReference>
<dbReference type="GO" id="GO:0006950">
    <property type="term" value="P:response to stress"/>
    <property type="evidence" value="ECO:0007669"/>
    <property type="project" value="TreeGrafter"/>
</dbReference>
<dbReference type="InterPro" id="IPR036390">
    <property type="entry name" value="WH_DNA-bd_sf"/>
</dbReference>
<dbReference type="GO" id="GO:0003700">
    <property type="term" value="F:DNA-binding transcription factor activity"/>
    <property type="evidence" value="ECO:0007669"/>
    <property type="project" value="InterPro"/>
</dbReference>
<evidence type="ECO:0000259" key="1">
    <source>
        <dbReference type="PROSITE" id="PS50995"/>
    </source>
</evidence>
<proteinExistence type="predicted"/>
<sequence>MIRRLRMREQLTVSCHCSRMIVELPEADLDRVTRVRDLIVAVFAANGNLIETGNRLTHPLGITSALWQVLGALGFAGTPLSVPEIARRMGLTRQSVQRNIDLLIERGLVARAPNPRHRRSTLAMLTPAGEATLAQVERRHHPLSARIADEIGDARIADALRVLSEMNAILEQASADADQQGEAA</sequence>
<dbReference type="Proteomes" id="UP000557739">
    <property type="component" value="Unassembled WGS sequence"/>
</dbReference>
<dbReference type="PANTHER" id="PTHR33164:SF99">
    <property type="entry name" value="MARR FAMILY REGULATORY PROTEIN"/>
    <property type="match status" value="1"/>
</dbReference>
<dbReference type="EMBL" id="JACIJJ010000003">
    <property type="protein sequence ID" value="MBB5699153.1"/>
    <property type="molecule type" value="Genomic_DNA"/>
</dbReference>
<comment type="caution">
    <text evidence="2">The sequence shown here is derived from an EMBL/GenBank/DDBJ whole genome shotgun (WGS) entry which is preliminary data.</text>
</comment>
<accession>A0A7W9ARA9</accession>
<dbReference type="PROSITE" id="PS50995">
    <property type="entry name" value="HTH_MARR_2"/>
    <property type="match status" value="1"/>
</dbReference>